<evidence type="ECO:0000313" key="1">
    <source>
        <dbReference type="EMBL" id="OAX42687.1"/>
    </source>
</evidence>
<sequence length="142" mass="15339">MGPLRWIITGAPCIPDILCTVQPKALHKRAHVLEPSCVPTRLFQPGTASRPCGILDPSRFKEVQEVVGSMVRWCIVDIGRSGPGMLTHKIDGTTPAANLLSLMHSILLRAADGGFWMNEFCNGPVRGGSSAEAKFAPILEIH</sequence>
<name>A0A1B7NCU1_9AGAM</name>
<protein>
    <submittedName>
        <fullName evidence="1">Uncharacterized protein</fullName>
    </submittedName>
</protein>
<reference evidence="1 2" key="1">
    <citation type="submission" date="2016-06" db="EMBL/GenBank/DDBJ databases">
        <title>Comparative genomics of the ectomycorrhizal sister species Rhizopogon vinicolor and Rhizopogon vesiculosus (Basidiomycota: Boletales) reveals a divergence of the mating type B locus.</title>
        <authorList>
            <consortium name="DOE Joint Genome Institute"/>
            <person name="Mujic A.B."/>
            <person name="Kuo A."/>
            <person name="Tritt A."/>
            <person name="Lipzen A."/>
            <person name="Chen C."/>
            <person name="Johnson J."/>
            <person name="Sharma A."/>
            <person name="Barry K."/>
            <person name="Grigoriev I.V."/>
            <person name="Spatafora J.W."/>
        </authorList>
    </citation>
    <scope>NUCLEOTIDE SEQUENCE [LARGE SCALE GENOMIC DNA]</scope>
    <source>
        <strain evidence="1 2">AM-OR11-026</strain>
    </source>
</reference>
<dbReference type="Proteomes" id="UP000092154">
    <property type="component" value="Unassembled WGS sequence"/>
</dbReference>
<gene>
    <name evidence="1" type="ORF">K503DRAFT_318362</name>
</gene>
<proteinExistence type="predicted"/>
<keyword evidence="2" id="KW-1185">Reference proteome</keyword>
<dbReference type="AlphaFoldDB" id="A0A1B7NCU1"/>
<dbReference type="OrthoDB" id="10414069at2759"/>
<dbReference type="EMBL" id="KV448152">
    <property type="protein sequence ID" value="OAX42687.1"/>
    <property type="molecule type" value="Genomic_DNA"/>
</dbReference>
<dbReference type="InParanoid" id="A0A1B7NCU1"/>
<organism evidence="1 2">
    <name type="scientific">Rhizopogon vinicolor AM-OR11-026</name>
    <dbReference type="NCBI Taxonomy" id="1314800"/>
    <lineage>
        <taxon>Eukaryota</taxon>
        <taxon>Fungi</taxon>
        <taxon>Dikarya</taxon>
        <taxon>Basidiomycota</taxon>
        <taxon>Agaricomycotina</taxon>
        <taxon>Agaricomycetes</taxon>
        <taxon>Agaricomycetidae</taxon>
        <taxon>Boletales</taxon>
        <taxon>Suillineae</taxon>
        <taxon>Rhizopogonaceae</taxon>
        <taxon>Rhizopogon</taxon>
    </lineage>
</organism>
<evidence type="ECO:0000313" key="2">
    <source>
        <dbReference type="Proteomes" id="UP000092154"/>
    </source>
</evidence>
<accession>A0A1B7NCU1</accession>